<comment type="caution">
    <text evidence="1">The sequence shown here is derived from an EMBL/GenBank/DDBJ whole genome shotgun (WGS) entry which is preliminary data.</text>
</comment>
<name>A0A645AYB9_9ZZZZ</name>
<protein>
    <submittedName>
        <fullName evidence="1">Uncharacterized protein</fullName>
    </submittedName>
</protein>
<sequence length="98" mass="10741">MNPGFLPGKQPGAVVLHPGAILGAGKLQQLSARQLLPLGTQPHQRIGRGGSHQNRAVRVGDYHRVRRGTEKRLVKRLIFRQPVKGTVQLALLLHQPPV</sequence>
<dbReference type="AlphaFoldDB" id="A0A645AYB9"/>
<proteinExistence type="predicted"/>
<organism evidence="1">
    <name type="scientific">bioreactor metagenome</name>
    <dbReference type="NCBI Taxonomy" id="1076179"/>
    <lineage>
        <taxon>unclassified sequences</taxon>
        <taxon>metagenomes</taxon>
        <taxon>ecological metagenomes</taxon>
    </lineage>
</organism>
<gene>
    <name evidence="1" type="ORF">SDC9_104599</name>
</gene>
<reference evidence="1" key="1">
    <citation type="submission" date="2019-08" db="EMBL/GenBank/DDBJ databases">
        <authorList>
            <person name="Kucharzyk K."/>
            <person name="Murdoch R.W."/>
            <person name="Higgins S."/>
            <person name="Loffler F."/>
        </authorList>
    </citation>
    <scope>NUCLEOTIDE SEQUENCE</scope>
</reference>
<accession>A0A645AYB9</accession>
<evidence type="ECO:0000313" key="1">
    <source>
        <dbReference type="EMBL" id="MPM57776.1"/>
    </source>
</evidence>
<dbReference type="EMBL" id="VSSQ01016439">
    <property type="protein sequence ID" value="MPM57776.1"/>
    <property type="molecule type" value="Genomic_DNA"/>
</dbReference>